<sequence length="570" mass="65136">MALNNSSSLIELPTNLSHDHEWVINISRSLEETLLENNNDDDELTLATIFNVPNSLRSSKPVSYTPQMVSIGPYHHRRLEVVEMEQHKLAAARWVQKVLKNKHNKPMGFHELVARVAEHDIRIRSCYHRYLDFDREKLAWMFTIDVSFLYQYLRTCPSKTKLPSLENMGYLMEWARKKIWHNAVLRDIIMMENQVPLFLLKEIHGFLCEEEDDNNSDKLLASMLMGLCKRLAPIKHLNDKCFEEECFTRTHLLELLYYTVAPNWTTFPIEGNSKNQENNNNNHNHNNNNAKQVDENKMYGCMGLIFNFLWCVTCAPVHILVKIFKSNIILGLIKVPVKIVAYFLELRDKSGAVKKFVSSMHDVVEEAEKSSDHAEGSDESPLVEELAIPSVEELSKTGVVFRPTKGGINAVRFDKSSATLHLPVIHVTDSSDVVLRNLVAYEACIAPEGMILARYTELMNGIIDTEEDVKILRESGVLLNHLKSDKEVASLWNGMTTSVKVTKVPIVDKVIEDVNAYYSASWKVKVKHSMKKYVYASWPCLTFLAANILLFLSVVETVCTMYGCSKLVRV</sequence>
<name>A0A151SW07_CAJCA</name>
<reference evidence="2 3" key="1">
    <citation type="journal article" date="2012" name="Nat. Biotechnol.">
        <title>Draft genome sequence of pigeonpea (Cajanus cajan), an orphan legume crop of resource-poor farmers.</title>
        <authorList>
            <person name="Varshney R.K."/>
            <person name="Chen W."/>
            <person name="Li Y."/>
            <person name="Bharti A.K."/>
            <person name="Saxena R.K."/>
            <person name="Schlueter J.A."/>
            <person name="Donoghue M.T."/>
            <person name="Azam S."/>
            <person name="Fan G."/>
            <person name="Whaley A.M."/>
            <person name="Farmer A.D."/>
            <person name="Sheridan J."/>
            <person name="Iwata A."/>
            <person name="Tuteja R."/>
            <person name="Penmetsa R.V."/>
            <person name="Wu W."/>
            <person name="Upadhyaya H.D."/>
            <person name="Yang S.P."/>
            <person name="Shah T."/>
            <person name="Saxena K.B."/>
            <person name="Michael T."/>
            <person name="McCombie W.R."/>
            <person name="Yang B."/>
            <person name="Zhang G."/>
            <person name="Yang H."/>
            <person name="Wang J."/>
            <person name="Spillane C."/>
            <person name="Cook D.R."/>
            <person name="May G.D."/>
            <person name="Xu X."/>
            <person name="Jackson S.A."/>
        </authorList>
    </citation>
    <scope>NUCLEOTIDE SEQUENCE [LARGE SCALE GENOMIC DNA]</scope>
    <source>
        <strain evidence="3">cv. Asha</strain>
    </source>
</reference>
<dbReference type="Gramene" id="C.cajan_13970.t">
    <property type="protein sequence ID" value="C.cajan_13970.t"/>
    <property type="gene ID" value="C.cajan_13970"/>
</dbReference>
<evidence type="ECO:0000313" key="2">
    <source>
        <dbReference type="EMBL" id="KYP58968.1"/>
    </source>
</evidence>
<dbReference type="STRING" id="3821.A0A151SW07"/>
<feature type="transmembrane region" description="Helical" evidence="1">
    <location>
        <begin position="299"/>
        <end position="321"/>
    </location>
</feature>
<dbReference type="PANTHER" id="PTHR31170:SF25">
    <property type="entry name" value="BNAA09G04570D PROTEIN"/>
    <property type="match status" value="1"/>
</dbReference>
<evidence type="ECO:0000256" key="1">
    <source>
        <dbReference type="SAM" id="Phobius"/>
    </source>
</evidence>
<dbReference type="EMBL" id="CM003612">
    <property type="protein sequence ID" value="KYP58968.1"/>
    <property type="molecule type" value="Genomic_DNA"/>
</dbReference>
<dbReference type="OrthoDB" id="2356035at2759"/>
<organism evidence="2 3">
    <name type="scientific">Cajanus cajan</name>
    <name type="common">Pigeon pea</name>
    <name type="synonym">Cajanus indicus</name>
    <dbReference type="NCBI Taxonomy" id="3821"/>
    <lineage>
        <taxon>Eukaryota</taxon>
        <taxon>Viridiplantae</taxon>
        <taxon>Streptophyta</taxon>
        <taxon>Embryophyta</taxon>
        <taxon>Tracheophyta</taxon>
        <taxon>Spermatophyta</taxon>
        <taxon>Magnoliopsida</taxon>
        <taxon>eudicotyledons</taxon>
        <taxon>Gunneridae</taxon>
        <taxon>Pentapetalae</taxon>
        <taxon>rosids</taxon>
        <taxon>fabids</taxon>
        <taxon>Fabales</taxon>
        <taxon>Fabaceae</taxon>
        <taxon>Papilionoideae</taxon>
        <taxon>50 kb inversion clade</taxon>
        <taxon>NPAAA clade</taxon>
        <taxon>indigoferoid/millettioid clade</taxon>
        <taxon>Phaseoleae</taxon>
        <taxon>Cajanus</taxon>
    </lineage>
</organism>
<dbReference type="OMA" id="VEHEANI"/>
<keyword evidence="3" id="KW-1185">Reference proteome</keyword>
<dbReference type="PANTHER" id="PTHR31170">
    <property type="entry name" value="BNAC04G53230D PROTEIN"/>
    <property type="match status" value="1"/>
</dbReference>
<evidence type="ECO:0000313" key="3">
    <source>
        <dbReference type="Proteomes" id="UP000075243"/>
    </source>
</evidence>
<gene>
    <name evidence="2" type="ORF">KK1_014393</name>
</gene>
<keyword evidence="1" id="KW-0812">Transmembrane</keyword>
<feature type="transmembrane region" description="Helical" evidence="1">
    <location>
        <begin position="533"/>
        <end position="555"/>
    </location>
</feature>
<keyword evidence="1" id="KW-1133">Transmembrane helix</keyword>
<keyword evidence="1" id="KW-0472">Membrane</keyword>
<dbReference type="InterPro" id="IPR004158">
    <property type="entry name" value="DUF247_pln"/>
</dbReference>
<dbReference type="Proteomes" id="UP000075243">
    <property type="component" value="Chromosome 10"/>
</dbReference>
<accession>A0A151SW07</accession>
<dbReference type="Pfam" id="PF03140">
    <property type="entry name" value="DUF247"/>
    <property type="match status" value="1"/>
</dbReference>
<protein>
    <submittedName>
        <fullName evidence="2">UPF0481 protein At3g02645 family</fullName>
    </submittedName>
</protein>
<dbReference type="AlphaFoldDB" id="A0A151SW07"/>
<proteinExistence type="predicted"/>